<keyword evidence="1" id="KW-0614">Plasmid</keyword>
<dbReference type="AlphaFoldDB" id="V9W219"/>
<dbReference type="OrthoDB" id="9812459at2"/>
<evidence type="ECO:0000313" key="1">
    <source>
        <dbReference type="EMBL" id="AHD03700.1"/>
    </source>
</evidence>
<evidence type="ECO:0000313" key="2">
    <source>
        <dbReference type="Proteomes" id="UP000018780"/>
    </source>
</evidence>
<name>V9W219_9RHOB</name>
<accession>V9W219</accession>
<proteinExistence type="predicted"/>
<sequence length="145" mass="15177">MKPTITLAVLANARIARMIENHGPGKGFTASERHTLQAPAVAENSDRAGTHPITGSHGSATFEASDSKQAAEAGFARLIAEDLEKRHSAGAFDRLILTAAPHMLGQLRAALPGELKSTVIGEAGKDLTHVALDDITSHLKDIIAA</sequence>
<dbReference type="EMBL" id="CP006775">
    <property type="protein sequence ID" value="AHD03700.1"/>
    <property type="molecule type" value="Genomic_DNA"/>
</dbReference>
<keyword evidence="2" id="KW-1185">Reference proteome</keyword>
<geneLocation type="plasmid" evidence="2">
    <name>2</name>
</geneLocation>
<dbReference type="PATRIC" id="fig|999552.6.peg.4539"/>
<gene>
    <name evidence="1" type="ORF">METH_22990</name>
</gene>
<dbReference type="InterPro" id="IPR019291">
    <property type="entry name" value="Host_attachment_protein"/>
</dbReference>
<reference evidence="1 2" key="1">
    <citation type="submission" date="2013-09" db="EMBL/GenBank/DDBJ databases">
        <authorList>
            <consortium name="DOE Joint Genome Institute"/>
            <person name="Klenk H.-P."/>
            <person name="Huntemann M."/>
            <person name="Han J."/>
            <person name="Chen A."/>
            <person name="Kyrpides N."/>
            <person name="Mavromatis K."/>
            <person name="Markowitz V."/>
            <person name="Palaniappan K."/>
            <person name="Ivanova N."/>
            <person name="Schaumberg A."/>
            <person name="Pati A."/>
            <person name="Liolios K."/>
            <person name="Nordberg H.P."/>
            <person name="Cantor M.N."/>
            <person name="Hua S.X."/>
            <person name="Woyke T."/>
        </authorList>
    </citation>
    <scope>NUCLEOTIDE SEQUENCE [LARGE SCALE GENOMIC DNA]</scope>
    <source>
        <strain evidence="1 2">DSM 14336</strain>
        <plasmid evidence="2">2</plasmid>
    </source>
</reference>
<dbReference type="Pfam" id="PF10116">
    <property type="entry name" value="Host_attach"/>
    <property type="match status" value="1"/>
</dbReference>
<dbReference type="RefSeq" id="WP_024092497.1">
    <property type="nucleotide sequence ID" value="NC_023136.1"/>
</dbReference>
<organism evidence="1 2">
    <name type="scientific">Leisingera methylohalidivorans DSM 14336</name>
    <dbReference type="NCBI Taxonomy" id="999552"/>
    <lineage>
        <taxon>Bacteria</taxon>
        <taxon>Pseudomonadati</taxon>
        <taxon>Pseudomonadota</taxon>
        <taxon>Alphaproteobacteria</taxon>
        <taxon>Rhodobacterales</taxon>
        <taxon>Roseobacteraceae</taxon>
        <taxon>Leisingera</taxon>
    </lineage>
</organism>
<dbReference type="HOGENOM" id="CLU_105864_3_0_5"/>
<evidence type="ECO:0008006" key="3">
    <source>
        <dbReference type="Google" id="ProtNLM"/>
    </source>
</evidence>
<protein>
    <recommendedName>
        <fullName evidence="3">Host attachment protein</fullName>
    </recommendedName>
</protein>
<dbReference type="KEGG" id="lmd:METH_22990"/>
<dbReference type="Proteomes" id="UP000018780">
    <property type="component" value="Plasmid unnamed2"/>
</dbReference>